<sequence length="160" mass="18262">MKFSKRIAVAVIALPLMIGSVSAMAFGGKHHGDERMHGGKDMMGKHLLRGIDLTDAQKEEMKALRQQNREAMQANRAEFHAQMMAERQQMQALMLADNFDEAAVRALAEKMVDQQVERRVAMLQRKHQMLSILTPEQKAQVKENMANMSARMEKRIQKNM</sequence>
<accession>A0A377HIK8</accession>
<proteinExistence type="inferred from homology"/>
<dbReference type="EMBL" id="UGHD01000002">
    <property type="protein sequence ID" value="STO55904.1"/>
    <property type="molecule type" value="Genomic_DNA"/>
</dbReference>
<evidence type="ECO:0000256" key="4">
    <source>
        <dbReference type="ARBA" id="ARBA00022764"/>
    </source>
</evidence>
<organism evidence="6 7">
    <name type="scientific">Grimontia hollisae</name>
    <name type="common">Vibrio hollisae</name>
    <dbReference type="NCBI Taxonomy" id="673"/>
    <lineage>
        <taxon>Bacteria</taxon>
        <taxon>Pseudomonadati</taxon>
        <taxon>Pseudomonadota</taxon>
        <taxon>Gammaproteobacteria</taxon>
        <taxon>Vibrionales</taxon>
        <taxon>Vibrionaceae</taxon>
        <taxon>Grimontia</taxon>
    </lineage>
</organism>
<protein>
    <submittedName>
        <fullName evidence="6">Periplasmic protein CpxP</fullName>
    </submittedName>
</protein>
<keyword evidence="4" id="KW-0574">Periplasm</keyword>
<dbReference type="GO" id="GO:0051082">
    <property type="term" value="F:unfolded protein binding"/>
    <property type="evidence" value="ECO:0007669"/>
    <property type="project" value="TreeGrafter"/>
</dbReference>
<dbReference type="RefSeq" id="WP_115659277.1">
    <property type="nucleotide sequence ID" value="NZ_UGHD01000002.1"/>
</dbReference>
<name>A0A377HIK8_GRIHO</name>
<evidence type="ECO:0000313" key="7">
    <source>
        <dbReference type="Proteomes" id="UP000254512"/>
    </source>
</evidence>
<dbReference type="Pfam" id="PF07813">
    <property type="entry name" value="LTXXQ"/>
    <property type="match status" value="1"/>
</dbReference>
<dbReference type="GO" id="GO:0030288">
    <property type="term" value="C:outer membrane-bounded periplasmic space"/>
    <property type="evidence" value="ECO:0007669"/>
    <property type="project" value="TreeGrafter"/>
</dbReference>
<dbReference type="InterPro" id="IPR012899">
    <property type="entry name" value="LTXXQ"/>
</dbReference>
<comment type="subcellular location">
    <subcellularLocation>
        <location evidence="1">Periplasm</location>
    </subcellularLocation>
</comment>
<evidence type="ECO:0000313" key="6">
    <source>
        <dbReference type="EMBL" id="STO55904.1"/>
    </source>
</evidence>
<gene>
    <name evidence="6" type="primary">cpxP</name>
    <name evidence="6" type="ORF">NCTC11645_00206</name>
</gene>
<evidence type="ECO:0000256" key="3">
    <source>
        <dbReference type="ARBA" id="ARBA00022729"/>
    </source>
</evidence>
<dbReference type="Proteomes" id="UP000254512">
    <property type="component" value="Unassembled WGS sequence"/>
</dbReference>
<evidence type="ECO:0000256" key="2">
    <source>
        <dbReference type="ARBA" id="ARBA00008441"/>
    </source>
</evidence>
<dbReference type="PANTHER" id="PTHR38102:SF1">
    <property type="entry name" value="PERIPLASMIC CHAPERONE SPY"/>
    <property type="match status" value="1"/>
</dbReference>
<dbReference type="CDD" id="cd09916">
    <property type="entry name" value="CpxP_like"/>
    <property type="match status" value="1"/>
</dbReference>
<dbReference type="PIRSF" id="PIRSF034445">
    <property type="entry name" value="CpxP_Spy"/>
    <property type="match status" value="1"/>
</dbReference>
<evidence type="ECO:0000256" key="1">
    <source>
        <dbReference type="ARBA" id="ARBA00004418"/>
    </source>
</evidence>
<feature type="chain" id="PRO_5016821961" evidence="5">
    <location>
        <begin position="26"/>
        <end position="160"/>
    </location>
</feature>
<dbReference type="InterPro" id="IPR052211">
    <property type="entry name" value="Cpx_auxiliary_protein"/>
</dbReference>
<feature type="signal peptide" evidence="5">
    <location>
        <begin position="1"/>
        <end position="25"/>
    </location>
</feature>
<dbReference type="AlphaFoldDB" id="A0A377HIK8"/>
<dbReference type="PANTHER" id="PTHR38102">
    <property type="entry name" value="PERIPLASMIC CHAPERONE SPY"/>
    <property type="match status" value="1"/>
</dbReference>
<evidence type="ECO:0000256" key="5">
    <source>
        <dbReference type="SAM" id="SignalP"/>
    </source>
</evidence>
<comment type="similarity">
    <text evidence="2">Belongs to the CpxP/Spy family.</text>
</comment>
<dbReference type="NCBIfam" id="NF009391">
    <property type="entry name" value="PRK12750.1"/>
    <property type="match status" value="1"/>
</dbReference>
<dbReference type="Gene3D" id="1.20.120.1490">
    <property type="match status" value="1"/>
</dbReference>
<dbReference type="STRING" id="673.AL542_08585"/>
<reference evidence="6 7" key="1">
    <citation type="submission" date="2018-06" db="EMBL/GenBank/DDBJ databases">
        <authorList>
            <consortium name="Pathogen Informatics"/>
            <person name="Doyle S."/>
        </authorList>
    </citation>
    <scope>NUCLEOTIDE SEQUENCE [LARGE SCALE GENOMIC DNA]</scope>
    <source>
        <strain evidence="6 7">NCTC11645</strain>
    </source>
</reference>
<keyword evidence="3 5" id="KW-0732">Signal</keyword>